<protein>
    <submittedName>
        <fullName evidence="3">Integrase</fullName>
    </submittedName>
</protein>
<accession>A0A4V2Z3I2</accession>
<dbReference type="Pfam" id="PF13672">
    <property type="entry name" value="PP2C_2"/>
    <property type="match status" value="1"/>
</dbReference>
<dbReference type="SUPFAM" id="SSF81606">
    <property type="entry name" value="PP2C-like"/>
    <property type="match status" value="1"/>
</dbReference>
<evidence type="ECO:0000259" key="2">
    <source>
        <dbReference type="Pfam" id="PF13672"/>
    </source>
</evidence>
<keyword evidence="4" id="KW-1185">Reference proteome</keyword>
<gene>
    <name evidence="3" type="ORF">E1269_07275</name>
</gene>
<reference evidence="3 4" key="1">
    <citation type="submission" date="2019-03" db="EMBL/GenBank/DDBJ databases">
        <title>Draft genome sequences of novel Actinobacteria.</title>
        <authorList>
            <person name="Sahin N."/>
            <person name="Ay H."/>
            <person name="Saygin H."/>
        </authorList>
    </citation>
    <scope>NUCLEOTIDE SEQUENCE [LARGE SCALE GENOMIC DNA]</scope>
    <source>
        <strain evidence="3 4">5K138</strain>
    </source>
</reference>
<comment type="caution">
    <text evidence="3">The sequence shown here is derived from an EMBL/GenBank/DDBJ whole genome shotgun (WGS) entry which is preliminary data.</text>
</comment>
<proteinExistence type="predicted"/>
<evidence type="ECO:0000313" key="3">
    <source>
        <dbReference type="EMBL" id="TDE12628.1"/>
    </source>
</evidence>
<dbReference type="Proteomes" id="UP000294739">
    <property type="component" value="Unassembled WGS sequence"/>
</dbReference>
<dbReference type="InterPro" id="IPR001932">
    <property type="entry name" value="PPM-type_phosphatase-like_dom"/>
</dbReference>
<dbReference type="InterPro" id="IPR036457">
    <property type="entry name" value="PPM-type-like_dom_sf"/>
</dbReference>
<dbReference type="AlphaFoldDB" id="A0A4V2Z3I2"/>
<name>A0A4V2Z3I2_9ACTN</name>
<feature type="region of interest" description="Disordered" evidence="1">
    <location>
        <begin position="244"/>
        <end position="279"/>
    </location>
</feature>
<dbReference type="OrthoDB" id="3190646at2"/>
<evidence type="ECO:0000256" key="1">
    <source>
        <dbReference type="SAM" id="MobiDB-lite"/>
    </source>
</evidence>
<dbReference type="EMBL" id="SMKZ01000007">
    <property type="protein sequence ID" value="TDE12628.1"/>
    <property type="molecule type" value="Genomic_DNA"/>
</dbReference>
<feature type="compositionally biased region" description="Basic and acidic residues" evidence="1">
    <location>
        <begin position="244"/>
        <end position="262"/>
    </location>
</feature>
<organism evidence="3 4">
    <name type="scientific">Jiangella asiatica</name>
    <dbReference type="NCBI Taxonomy" id="2530372"/>
    <lineage>
        <taxon>Bacteria</taxon>
        <taxon>Bacillati</taxon>
        <taxon>Actinomycetota</taxon>
        <taxon>Actinomycetes</taxon>
        <taxon>Jiangellales</taxon>
        <taxon>Jiangellaceae</taxon>
        <taxon>Jiangella</taxon>
    </lineage>
</organism>
<dbReference type="InParanoid" id="A0A4V2Z3I2"/>
<dbReference type="RefSeq" id="WP_131892879.1">
    <property type="nucleotide sequence ID" value="NZ_SMKZ01000007.1"/>
</dbReference>
<evidence type="ECO:0000313" key="4">
    <source>
        <dbReference type="Proteomes" id="UP000294739"/>
    </source>
</evidence>
<feature type="domain" description="PPM-type phosphatase" evidence="2">
    <location>
        <begin position="13"/>
        <end position="189"/>
    </location>
</feature>
<sequence length="279" mass="29713">MRAQLASIPAKPGQENEDFAAVTTNAAVVIDGAGTPAGSTSGCRHGVAWYSRMLGSALTHQLADQHQPISTCLAAAISNVTRLHRDTCDLDHPGTPSATVTAIREQGGTFEYIVLADSPLVLDLATGPMVICDDREARIGARYRSAMDAAPNGTAAHTTALREYVETMRNHRNRVGGFWVASTDPTAAEHAVTGSLAISDVRAAALLSDGASRPVDRFQLIDWQTLLQLIDRHGPEHLLRLVREAETSDPDGKRWPRGKATDDATAVYSEPSLPGNASS</sequence>